<protein>
    <submittedName>
        <fullName evidence="2">Uncharacterized protein</fullName>
    </submittedName>
</protein>
<dbReference type="Proteomes" id="UP000006643">
    <property type="component" value="Unassembled WGS sequence"/>
</dbReference>
<feature type="region of interest" description="Disordered" evidence="1">
    <location>
        <begin position="193"/>
        <end position="257"/>
    </location>
</feature>
<sequence length="325" mass="34707">MWARLIASGWTHKKPPASCIETRWKFIPPRGKASGVEGKDYFLDLDRVLAHYAAGHVTRGDGAGLTAPVDESEAPNVNPSLPVSPPAATPNLTASSPPTSREVNASDGDIGSGNGISSDDSVEDELKLVLRRTPPRPTAPTAQGTSLFGSSDEDDSGGEATVLDDDGEDPDSASEGIHVFIMYIEHADSEDDLNKIEGDNHDDFAGFESGNEIEEDGIVDEDDSDEEGEEDVAVIGRGSDDEEGDSEEEDPNSAESIAERHLAEYILMSLGGSDKFLAGTGISKQDLEKLREHSATGRTDPDMPGDHEFLQTPYQAMGRRIAILS</sequence>
<gene>
    <name evidence="2" type="ORF">PITG_11708</name>
</gene>
<dbReference type="eggNOG" id="ENOG502RGAM">
    <property type="taxonomic scope" value="Eukaryota"/>
</dbReference>
<dbReference type="RefSeq" id="XP_002901234.1">
    <property type="nucleotide sequence ID" value="XM_002901188.1"/>
</dbReference>
<feature type="compositionally biased region" description="Basic and acidic residues" evidence="1">
    <location>
        <begin position="193"/>
        <end position="204"/>
    </location>
</feature>
<dbReference type="PANTHER" id="PTHR37069:SF2">
    <property type="entry name" value="PIGGYBAC TRANSPOSABLE ELEMENT-DERIVED PROTEIN DOMAIN-CONTAINING PROTEIN"/>
    <property type="match status" value="1"/>
</dbReference>
<dbReference type="VEuPathDB" id="FungiDB:PITG_11708"/>
<dbReference type="PANTHER" id="PTHR37069">
    <property type="entry name" value="DDE_TNP_1_7 DOMAIN-CONTAINING PROTEIN"/>
    <property type="match status" value="1"/>
</dbReference>
<feature type="compositionally biased region" description="Acidic residues" evidence="1">
    <location>
        <begin position="211"/>
        <end position="232"/>
    </location>
</feature>
<dbReference type="InParanoid" id="D0NID5"/>
<feature type="region of interest" description="Disordered" evidence="1">
    <location>
        <begin position="59"/>
        <end position="173"/>
    </location>
</feature>
<feature type="compositionally biased region" description="Polar residues" evidence="1">
    <location>
        <begin position="90"/>
        <end position="103"/>
    </location>
</feature>
<dbReference type="OMA" id="WHEWESP"/>
<accession>D0NID5</accession>
<feature type="compositionally biased region" description="Acidic residues" evidence="1">
    <location>
        <begin position="240"/>
        <end position="252"/>
    </location>
</feature>
<feature type="compositionally biased region" description="Acidic residues" evidence="1">
    <location>
        <begin position="151"/>
        <end position="172"/>
    </location>
</feature>
<dbReference type="KEGG" id="pif:PITG_11708"/>
<keyword evidence="3" id="KW-1185">Reference proteome</keyword>
<organism evidence="2 3">
    <name type="scientific">Phytophthora infestans (strain T30-4)</name>
    <name type="common">Potato late blight agent</name>
    <dbReference type="NCBI Taxonomy" id="403677"/>
    <lineage>
        <taxon>Eukaryota</taxon>
        <taxon>Sar</taxon>
        <taxon>Stramenopiles</taxon>
        <taxon>Oomycota</taxon>
        <taxon>Peronosporomycetes</taxon>
        <taxon>Peronosporales</taxon>
        <taxon>Peronosporaceae</taxon>
        <taxon>Phytophthora</taxon>
    </lineage>
</organism>
<dbReference type="EMBL" id="DS028139">
    <property type="protein sequence ID" value="EEY59220.1"/>
    <property type="molecule type" value="Genomic_DNA"/>
</dbReference>
<dbReference type="AlphaFoldDB" id="D0NID5"/>
<evidence type="ECO:0000313" key="3">
    <source>
        <dbReference type="Proteomes" id="UP000006643"/>
    </source>
</evidence>
<dbReference type="GeneID" id="9470754"/>
<reference evidence="3" key="1">
    <citation type="journal article" date="2009" name="Nature">
        <title>Genome sequence and analysis of the Irish potato famine pathogen Phytophthora infestans.</title>
        <authorList>
            <consortium name="The Broad Institute Genome Sequencing Platform"/>
            <person name="Haas B.J."/>
            <person name="Kamoun S."/>
            <person name="Zody M.C."/>
            <person name="Jiang R.H."/>
            <person name="Handsaker R.E."/>
            <person name="Cano L.M."/>
            <person name="Grabherr M."/>
            <person name="Kodira C.D."/>
            <person name="Raffaele S."/>
            <person name="Torto-Alalibo T."/>
            <person name="Bozkurt T.O."/>
            <person name="Ah-Fong A.M."/>
            <person name="Alvarado L."/>
            <person name="Anderson V.L."/>
            <person name="Armstrong M.R."/>
            <person name="Avrova A."/>
            <person name="Baxter L."/>
            <person name="Beynon J."/>
            <person name="Boevink P.C."/>
            <person name="Bollmann S.R."/>
            <person name="Bos J.I."/>
            <person name="Bulone V."/>
            <person name="Cai G."/>
            <person name="Cakir C."/>
            <person name="Carrington J.C."/>
            <person name="Chawner M."/>
            <person name="Conti L."/>
            <person name="Costanzo S."/>
            <person name="Ewan R."/>
            <person name="Fahlgren N."/>
            <person name="Fischbach M.A."/>
            <person name="Fugelstad J."/>
            <person name="Gilroy E.M."/>
            <person name="Gnerre S."/>
            <person name="Green P.J."/>
            <person name="Grenville-Briggs L.J."/>
            <person name="Griffith J."/>
            <person name="Grunwald N.J."/>
            <person name="Horn K."/>
            <person name="Horner N.R."/>
            <person name="Hu C.H."/>
            <person name="Huitema E."/>
            <person name="Jeong D.H."/>
            <person name="Jones A.M."/>
            <person name="Jones J.D."/>
            <person name="Jones R.W."/>
            <person name="Karlsson E.K."/>
            <person name="Kunjeti S.G."/>
            <person name="Lamour K."/>
            <person name="Liu Z."/>
            <person name="Ma L."/>
            <person name="Maclean D."/>
            <person name="Chibucos M.C."/>
            <person name="McDonald H."/>
            <person name="McWalters J."/>
            <person name="Meijer H.J."/>
            <person name="Morgan W."/>
            <person name="Morris P.F."/>
            <person name="Munro C.A."/>
            <person name="O'Neill K."/>
            <person name="Ospina-Giraldo M."/>
            <person name="Pinzon A."/>
            <person name="Pritchard L."/>
            <person name="Ramsahoye B."/>
            <person name="Ren Q."/>
            <person name="Restrepo S."/>
            <person name="Roy S."/>
            <person name="Sadanandom A."/>
            <person name="Savidor A."/>
            <person name="Schornack S."/>
            <person name="Schwartz D.C."/>
            <person name="Schumann U.D."/>
            <person name="Schwessinger B."/>
            <person name="Seyer L."/>
            <person name="Sharpe T."/>
            <person name="Silvar C."/>
            <person name="Song J."/>
            <person name="Studholme D.J."/>
            <person name="Sykes S."/>
            <person name="Thines M."/>
            <person name="van de Vondervoort P.J."/>
            <person name="Phuntumart V."/>
            <person name="Wawra S."/>
            <person name="Weide R."/>
            <person name="Win J."/>
            <person name="Young C."/>
            <person name="Zhou S."/>
            <person name="Fry W."/>
            <person name="Meyers B.C."/>
            <person name="van West P."/>
            <person name="Ristaino J."/>
            <person name="Govers F."/>
            <person name="Birch P.R."/>
            <person name="Whisson S.C."/>
            <person name="Judelson H.S."/>
            <person name="Nusbaum C."/>
        </authorList>
    </citation>
    <scope>NUCLEOTIDE SEQUENCE [LARGE SCALE GENOMIC DNA]</scope>
    <source>
        <strain evidence="3">T30-4</strain>
    </source>
</reference>
<dbReference type="OrthoDB" id="129751at2759"/>
<evidence type="ECO:0000256" key="1">
    <source>
        <dbReference type="SAM" id="MobiDB-lite"/>
    </source>
</evidence>
<dbReference type="HOGENOM" id="CLU_830219_0_0_1"/>
<evidence type="ECO:0000313" key="2">
    <source>
        <dbReference type="EMBL" id="EEY59220.1"/>
    </source>
</evidence>
<proteinExistence type="predicted"/>
<name>D0NID5_PHYIT</name>